<evidence type="ECO:0000256" key="5">
    <source>
        <dbReference type="ARBA" id="ARBA00023040"/>
    </source>
</evidence>
<dbReference type="PANTHER" id="PTHR24233:SF3">
    <property type="entry name" value="P2Y PURINOCEPTOR 14"/>
    <property type="match status" value="1"/>
</dbReference>
<name>A0A8C5AR58_GADMO</name>
<feature type="transmembrane region" description="Helical" evidence="10">
    <location>
        <begin position="27"/>
        <end position="48"/>
    </location>
</feature>
<evidence type="ECO:0000313" key="12">
    <source>
        <dbReference type="Ensembl" id="ENSGMOP00000035428.1"/>
    </source>
</evidence>
<evidence type="ECO:0000256" key="1">
    <source>
        <dbReference type="ARBA" id="ARBA00004651"/>
    </source>
</evidence>
<protein>
    <recommendedName>
        <fullName evidence="11">G-protein coupled receptors family 1 profile domain-containing protein</fullName>
    </recommendedName>
</protein>
<keyword evidence="4 10" id="KW-1133">Transmembrane helix</keyword>
<keyword evidence="5 9" id="KW-0297">G-protein coupled receptor</keyword>
<evidence type="ECO:0000256" key="10">
    <source>
        <dbReference type="SAM" id="Phobius"/>
    </source>
</evidence>
<evidence type="ECO:0000256" key="4">
    <source>
        <dbReference type="ARBA" id="ARBA00022989"/>
    </source>
</evidence>
<dbReference type="OMA" id="FVHTVNY"/>
<sequence>MEHFNSSHFLTRPSELSSRFTHQVLPALYLLVCLVGVVLNVPAAWLLLRVPSERSLVVYLKNMVGADLLLLSTIPLKVGAELRMGGRGLQVAVCRYSAVLFYSSMYVGIVFMGLISLDRYVTITRRTSTSSLLHRVGVARLLALVTWCLLLLSVLPNVLLTSRYPLPNSSVSCMELKTPLGLQWHRASTLSSVALFWATLLLLCSCYASIARRVFRSSRRERGGGPCRRSGRSIVVLLLVFLLCFVPYHACRVPYTLSQTAGAGFSQHTRYVLFQLKEATLLLSSVNVCLDPLIYFFMCRSFRESLLRKMAGGGQRRRATQTLLEVCRVDLTGCYPTPSSFIYVFIMHFINCNRYVGLLDAIWGQIA</sequence>
<dbReference type="Proteomes" id="UP000694546">
    <property type="component" value="Chromosome 16"/>
</dbReference>
<feature type="domain" description="G-protein coupled receptors family 1 profile" evidence="11">
    <location>
        <begin position="39"/>
        <end position="295"/>
    </location>
</feature>
<dbReference type="PROSITE" id="PS50262">
    <property type="entry name" value="G_PROTEIN_RECEP_F1_2"/>
    <property type="match status" value="1"/>
</dbReference>
<dbReference type="GeneTree" id="ENSGT01110000267255"/>
<evidence type="ECO:0000256" key="7">
    <source>
        <dbReference type="ARBA" id="ARBA00023170"/>
    </source>
</evidence>
<dbReference type="Gene3D" id="1.20.1070.10">
    <property type="entry name" value="Rhodopsin 7-helix transmembrane proteins"/>
    <property type="match status" value="1"/>
</dbReference>
<keyword evidence="8 9" id="KW-0807">Transducer</keyword>
<evidence type="ECO:0000256" key="8">
    <source>
        <dbReference type="ARBA" id="ARBA00023224"/>
    </source>
</evidence>
<dbReference type="Pfam" id="PF00001">
    <property type="entry name" value="7tm_1"/>
    <property type="match status" value="1"/>
</dbReference>
<keyword evidence="13" id="KW-1185">Reference proteome</keyword>
<dbReference type="PANTHER" id="PTHR24233">
    <property type="entry name" value="P2Y PURINOCEPTOR-RELATED G-PROTEIN COUPLED RECEPTOR"/>
    <property type="match status" value="1"/>
</dbReference>
<reference evidence="12" key="1">
    <citation type="submission" date="2025-08" db="UniProtKB">
        <authorList>
            <consortium name="Ensembl"/>
        </authorList>
    </citation>
    <scope>IDENTIFICATION</scope>
</reference>
<feature type="transmembrane region" description="Helical" evidence="10">
    <location>
        <begin position="55"/>
        <end position="76"/>
    </location>
</feature>
<dbReference type="InterPro" id="IPR017452">
    <property type="entry name" value="GPCR_Rhodpsn_7TM"/>
</dbReference>
<keyword evidence="7 9" id="KW-0675">Receptor</keyword>
<comment type="subcellular location">
    <subcellularLocation>
        <location evidence="1">Cell membrane</location>
        <topology evidence="1">Multi-pass membrane protein</topology>
    </subcellularLocation>
</comment>
<evidence type="ECO:0000256" key="2">
    <source>
        <dbReference type="ARBA" id="ARBA00022475"/>
    </source>
</evidence>
<dbReference type="GO" id="GO:0045028">
    <property type="term" value="F:G protein-coupled purinergic nucleotide receptor activity"/>
    <property type="evidence" value="ECO:0007669"/>
    <property type="project" value="TreeGrafter"/>
</dbReference>
<dbReference type="AlphaFoldDB" id="A0A8C5AR58"/>
<dbReference type="SUPFAM" id="SSF81321">
    <property type="entry name" value="Family A G protein-coupled receptor-like"/>
    <property type="match status" value="1"/>
</dbReference>
<proteinExistence type="inferred from homology"/>
<accession>A0A8C5AR58</accession>
<keyword evidence="6 10" id="KW-0472">Membrane</keyword>
<dbReference type="Ensembl" id="ENSGMOT00000075294.1">
    <property type="protein sequence ID" value="ENSGMOP00000035428.1"/>
    <property type="gene ID" value="ENSGMOG00000027685.1"/>
</dbReference>
<reference evidence="12" key="2">
    <citation type="submission" date="2025-09" db="UniProtKB">
        <authorList>
            <consortium name="Ensembl"/>
        </authorList>
    </citation>
    <scope>IDENTIFICATION</scope>
</reference>
<feature type="transmembrane region" description="Helical" evidence="10">
    <location>
        <begin position="138"/>
        <end position="160"/>
    </location>
</feature>
<dbReference type="PRINTS" id="PR01157">
    <property type="entry name" value="P2YPURNOCPTR"/>
</dbReference>
<evidence type="ECO:0000313" key="13">
    <source>
        <dbReference type="Proteomes" id="UP000694546"/>
    </source>
</evidence>
<organism evidence="12 13">
    <name type="scientific">Gadus morhua</name>
    <name type="common">Atlantic cod</name>
    <dbReference type="NCBI Taxonomy" id="8049"/>
    <lineage>
        <taxon>Eukaryota</taxon>
        <taxon>Metazoa</taxon>
        <taxon>Chordata</taxon>
        <taxon>Craniata</taxon>
        <taxon>Vertebrata</taxon>
        <taxon>Euteleostomi</taxon>
        <taxon>Actinopterygii</taxon>
        <taxon>Neopterygii</taxon>
        <taxon>Teleostei</taxon>
        <taxon>Neoteleostei</taxon>
        <taxon>Acanthomorphata</taxon>
        <taxon>Zeiogadaria</taxon>
        <taxon>Gadariae</taxon>
        <taxon>Gadiformes</taxon>
        <taxon>Gadoidei</taxon>
        <taxon>Gadidae</taxon>
        <taxon>Gadus</taxon>
    </lineage>
</organism>
<evidence type="ECO:0000256" key="9">
    <source>
        <dbReference type="RuleBase" id="RU000688"/>
    </source>
</evidence>
<dbReference type="PROSITE" id="PS00237">
    <property type="entry name" value="G_PROTEIN_RECEP_F1_1"/>
    <property type="match status" value="1"/>
</dbReference>
<comment type="similarity">
    <text evidence="9">Belongs to the G-protein coupled receptor 1 family.</text>
</comment>
<dbReference type="PRINTS" id="PR00237">
    <property type="entry name" value="GPCRRHODOPSN"/>
</dbReference>
<evidence type="ECO:0000259" key="11">
    <source>
        <dbReference type="PROSITE" id="PS50262"/>
    </source>
</evidence>
<keyword evidence="2" id="KW-1003">Cell membrane</keyword>
<evidence type="ECO:0000256" key="6">
    <source>
        <dbReference type="ARBA" id="ARBA00023136"/>
    </source>
</evidence>
<feature type="transmembrane region" description="Helical" evidence="10">
    <location>
        <begin position="190"/>
        <end position="210"/>
    </location>
</feature>
<feature type="transmembrane region" description="Helical" evidence="10">
    <location>
        <begin position="96"/>
        <end position="117"/>
    </location>
</feature>
<dbReference type="InterPro" id="IPR000276">
    <property type="entry name" value="GPCR_Rhodpsn"/>
</dbReference>
<keyword evidence="3 9" id="KW-0812">Transmembrane</keyword>
<dbReference type="GO" id="GO:0005886">
    <property type="term" value="C:plasma membrane"/>
    <property type="evidence" value="ECO:0007669"/>
    <property type="project" value="UniProtKB-SubCell"/>
</dbReference>
<evidence type="ECO:0000256" key="3">
    <source>
        <dbReference type="ARBA" id="ARBA00022692"/>
    </source>
</evidence>
<feature type="transmembrane region" description="Helical" evidence="10">
    <location>
        <begin position="231"/>
        <end position="250"/>
    </location>
</feature>